<dbReference type="Proteomes" id="UP000839561">
    <property type="component" value="Unassembled WGS sequence"/>
</dbReference>
<organism evidence="1">
    <name type="scientific">Salmonella enterica subsp. enterica serovar Vitkin</name>
    <dbReference type="NCBI Taxonomy" id="2565162"/>
    <lineage>
        <taxon>Bacteria</taxon>
        <taxon>Pseudomonadati</taxon>
        <taxon>Pseudomonadota</taxon>
        <taxon>Gammaproteobacteria</taxon>
        <taxon>Enterobacterales</taxon>
        <taxon>Enterobacteriaceae</taxon>
        <taxon>Salmonella</taxon>
    </lineage>
</organism>
<comment type="caution">
    <text evidence="1">The sequence shown here is derived from an EMBL/GenBank/DDBJ whole genome shotgun (WGS) entry which is preliminary data.</text>
</comment>
<proteinExistence type="predicted"/>
<reference evidence="1" key="1">
    <citation type="submission" date="2019-03" db="EMBL/GenBank/DDBJ databases">
        <authorList>
            <person name="Ashton P.M."/>
            <person name="Dallman T."/>
            <person name="Nair S."/>
            <person name="De Pinna E."/>
            <person name="Peters T."/>
            <person name="Grant K."/>
        </authorList>
    </citation>
    <scope>NUCLEOTIDE SEQUENCE [LARGE SCALE GENOMIC DNA]</scope>
    <source>
        <strain evidence="1">313260</strain>
    </source>
</reference>
<gene>
    <name evidence="1" type="ORF">E0T03_15675</name>
</gene>
<sequence length="58" mass="6718">MDILIDWLQDNIGCDCPLIFDNDEDQTDSATLLPWIQQARNDVRALRHLQLLHNANKS</sequence>
<name>A0A5I4ZZT0_SALET</name>
<protein>
    <submittedName>
        <fullName evidence="1">DUF957 domain-containing protein</fullName>
    </submittedName>
</protein>
<dbReference type="AntiFam" id="ANF00264">
    <property type="entry name" value="Spurious protein deried frameshifted phage protein"/>
</dbReference>
<evidence type="ECO:0000313" key="1">
    <source>
        <dbReference type="EMBL" id="ECG4921404.1"/>
    </source>
</evidence>
<dbReference type="EMBL" id="AAIONP010000011">
    <property type="protein sequence ID" value="ECG4921404.1"/>
    <property type="molecule type" value="Genomic_DNA"/>
</dbReference>
<dbReference type="AlphaFoldDB" id="A0A5I4ZZT0"/>
<accession>A0A5I4ZZT0</accession>